<keyword evidence="3" id="KW-0808">Transferase</keyword>
<evidence type="ECO:0000313" key="4">
    <source>
        <dbReference type="Proteomes" id="UP000199322"/>
    </source>
</evidence>
<dbReference type="AlphaFoldDB" id="A0A1G6N6V5"/>
<dbReference type="Gene3D" id="3.40.50.2000">
    <property type="entry name" value="Glycogen Phosphorylase B"/>
    <property type="match status" value="2"/>
</dbReference>
<dbReference type="RefSeq" id="WP_091404362.1">
    <property type="nucleotide sequence ID" value="NZ_FMYV01000005.1"/>
</dbReference>
<keyword evidence="4" id="KW-1185">Reference proteome</keyword>
<gene>
    <name evidence="3" type="ORF">SAMN04488588_1522</name>
</gene>
<evidence type="ECO:0000313" key="3">
    <source>
        <dbReference type="EMBL" id="SDC63592.1"/>
    </source>
</evidence>
<feature type="domain" description="Glycosyltransferase subfamily 4-like N-terminal" evidence="2">
    <location>
        <begin position="15"/>
        <end position="180"/>
    </location>
</feature>
<dbReference type="Pfam" id="PF00534">
    <property type="entry name" value="Glycos_transf_1"/>
    <property type="match status" value="1"/>
</dbReference>
<dbReference type="PANTHER" id="PTHR45947">
    <property type="entry name" value="SULFOQUINOVOSYL TRANSFERASE SQD2"/>
    <property type="match status" value="1"/>
</dbReference>
<dbReference type="Proteomes" id="UP000199322">
    <property type="component" value="Unassembled WGS sequence"/>
</dbReference>
<evidence type="ECO:0000259" key="1">
    <source>
        <dbReference type="Pfam" id="PF00534"/>
    </source>
</evidence>
<dbReference type="PANTHER" id="PTHR45947:SF3">
    <property type="entry name" value="SULFOQUINOVOSYL TRANSFERASE SQD2"/>
    <property type="match status" value="1"/>
</dbReference>
<dbReference type="SUPFAM" id="SSF53756">
    <property type="entry name" value="UDP-Glycosyltransferase/glycogen phosphorylase"/>
    <property type="match status" value="1"/>
</dbReference>
<name>A0A1G6N6V5_9BACT</name>
<accession>A0A1G6N6V5</accession>
<proteinExistence type="predicted"/>
<dbReference type="STRING" id="28234.SAMN04488588_1522"/>
<dbReference type="Pfam" id="PF13439">
    <property type="entry name" value="Glyco_transf_4"/>
    <property type="match status" value="1"/>
</dbReference>
<dbReference type="GO" id="GO:0016757">
    <property type="term" value="F:glycosyltransferase activity"/>
    <property type="evidence" value="ECO:0007669"/>
    <property type="project" value="InterPro"/>
</dbReference>
<sequence>MNIAMFSDTYVPQKNGVATAVKIYKDEMERLGHNVFVFVPEYDSNHKREERNVFEFPAVTYFKEKEQRFALPFSKQLFKIRNLNLDVIHSHAPFSMGIMARLISSNLNLKHVGTHHTMYEYYRHYAPLIIRPSLEQSKKLIKNWCMKLDKVIVPTNNIKEVLIDYGVPQDHIVVIPTGIDMYSFDKPIKWDLRKEYNIHEEDKILLFVGRIAKEKNIDFLIKDVFKKVVEEEENVKFVIVGDGNERENLEEAVVNEGLQQKVIFTGGQARGKVIDAYKQADLFIFASYTETQGLVVLESLASGTPVIALGKMGVYDILSRKNTGGIMIPELVADDFIHNILRLLNNESEYNKLSSMGKTFVENNFSLTVNVEKLIEVYKNLI</sequence>
<dbReference type="EMBL" id="FMYV01000005">
    <property type="protein sequence ID" value="SDC63592.1"/>
    <property type="molecule type" value="Genomic_DNA"/>
</dbReference>
<feature type="domain" description="Glycosyl transferase family 1" evidence="1">
    <location>
        <begin position="189"/>
        <end position="358"/>
    </location>
</feature>
<evidence type="ECO:0000259" key="2">
    <source>
        <dbReference type="Pfam" id="PF13439"/>
    </source>
</evidence>
<dbReference type="InterPro" id="IPR001296">
    <property type="entry name" value="Glyco_trans_1"/>
</dbReference>
<protein>
    <submittedName>
        <fullName evidence="3">Glycosyltransferase involved in cell wall bisynthesis</fullName>
    </submittedName>
</protein>
<dbReference type="InterPro" id="IPR050194">
    <property type="entry name" value="Glycosyltransferase_grp1"/>
</dbReference>
<organism evidence="3 4">
    <name type="scientific">Geotoga petraea</name>
    <dbReference type="NCBI Taxonomy" id="28234"/>
    <lineage>
        <taxon>Bacteria</taxon>
        <taxon>Thermotogati</taxon>
        <taxon>Thermotogota</taxon>
        <taxon>Thermotogae</taxon>
        <taxon>Petrotogales</taxon>
        <taxon>Petrotogaceae</taxon>
        <taxon>Geotoga</taxon>
    </lineage>
</organism>
<dbReference type="InterPro" id="IPR028098">
    <property type="entry name" value="Glyco_trans_4-like_N"/>
</dbReference>
<reference evidence="3 4" key="1">
    <citation type="submission" date="2016-10" db="EMBL/GenBank/DDBJ databases">
        <authorList>
            <person name="de Groot N.N."/>
        </authorList>
    </citation>
    <scope>NUCLEOTIDE SEQUENCE [LARGE SCALE GENOMIC DNA]</scope>
    <source>
        <strain evidence="3 4">WG14</strain>
    </source>
</reference>